<dbReference type="GO" id="GO:0032259">
    <property type="term" value="P:methylation"/>
    <property type="evidence" value="ECO:0007669"/>
    <property type="project" value="UniProtKB-KW"/>
</dbReference>
<dbReference type="PANTHER" id="PTHR43042">
    <property type="entry name" value="SAM-DEPENDENT METHYLTRANSFERASE"/>
    <property type="match status" value="1"/>
</dbReference>
<sequence>MQIIVDHLAVLAKKMAVAPKVDDVLVIDSQRIFHGRGRCFSGLEFVTVDYYQPVILITLFAEPPVQWLDKLVAHIKPIFDSLATCLLVQRRYLPQAPSEVLWGELPKEIYAQRGSSRFYLHLAQQQNTGFFLDMEPGRLWLEQNAAHRRVLNLFAYTCAFSVVAIAAGAEKVVNVDMSRPALNLGRANHQLNGLAKDKSEFVAENILKSWSRVKKPGPYDLVVIDPPSYQKGSFVAEKDYAKVIRRLPELMPAGGLVLACLNAPELSVAFLQQQFSEQCPQAEFVERLQPHADFPDVEPEQQLKLLVYKIPAA</sequence>
<organism evidence="6 7">
    <name type="scientific">Cellvibrio fontiphilus</name>
    <dbReference type="NCBI Taxonomy" id="1815559"/>
    <lineage>
        <taxon>Bacteria</taxon>
        <taxon>Pseudomonadati</taxon>
        <taxon>Pseudomonadota</taxon>
        <taxon>Gammaproteobacteria</taxon>
        <taxon>Cellvibrionales</taxon>
        <taxon>Cellvibrionaceae</taxon>
        <taxon>Cellvibrio</taxon>
    </lineage>
</organism>
<dbReference type="InterPro" id="IPR029063">
    <property type="entry name" value="SAM-dependent_MTases_sf"/>
</dbReference>
<evidence type="ECO:0000313" key="6">
    <source>
        <dbReference type="EMBL" id="MFC3116602.1"/>
    </source>
</evidence>
<proteinExistence type="predicted"/>
<dbReference type="PANTHER" id="PTHR43042:SF3">
    <property type="entry name" value="RIBOSOMAL RNA LARGE SUBUNIT METHYLTRANSFERASE YWBD-RELATED"/>
    <property type="match status" value="1"/>
</dbReference>
<dbReference type="SUPFAM" id="SSF53335">
    <property type="entry name" value="S-adenosyl-L-methionine-dependent methyltransferases"/>
    <property type="match status" value="1"/>
</dbReference>
<evidence type="ECO:0000256" key="4">
    <source>
        <dbReference type="ARBA" id="ARBA00022691"/>
    </source>
</evidence>
<keyword evidence="4" id="KW-0949">S-adenosyl-L-methionine</keyword>
<dbReference type="Proteomes" id="UP001595555">
    <property type="component" value="Unassembled WGS sequence"/>
</dbReference>
<evidence type="ECO:0000256" key="2">
    <source>
        <dbReference type="ARBA" id="ARBA00022603"/>
    </source>
</evidence>
<dbReference type="EMBL" id="JBHRTF010000004">
    <property type="protein sequence ID" value="MFC3116602.1"/>
    <property type="molecule type" value="Genomic_DNA"/>
</dbReference>
<keyword evidence="3 6" id="KW-0808">Transferase</keyword>
<dbReference type="Gene3D" id="3.40.50.150">
    <property type="entry name" value="Vaccinia Virus protein VP39"/>
    <property type="match status" value="1"/>
</dbReference>
<protein>
    <submittedName>
        <fullName evidence="6">Class I SAM-dependent methyltransferase</fullName>
        <ecNumber evidence="6">2.1.1.-</ecNumber>
    </submittedName>
</protein>
<evidence type="ECO:0000259" key="5">
    <source>
        <dbReference type="Pfam" id="PF10672"/>
    </source>
</evidence>
<reference evidence="7" key="1">
    <citation type="journal article" date="2019" name="Int. J. Syst. Evol. Microbiol.">
        <title>The Global Catalogue of Microorganisms (GCM) 10K type strain sequencing project: providing services to taxonomists for standard genome sequencing and annotation.</title>
        <authorList>
            <consortium name="The Broad Institute Genomics Platform"/>
            <consortium name="The Broad Institute Genome Sequencing Center for Infectious Disease"/>
            <person name="Wu L."/>
            <person name="Ma J."/>
        </authorList>
    </citation>
    <scope>NUCLEOTIDE SEQUENCE [LARGE SCALE GENOMIC DNA]</scope>
    <source>
        <strain evidence="7">KCTC 52237</strain>
    </source>
</reference>
<name>A0ABV7FK59_9GAMM</name>
<keyword evidence="2 6" id="KW-0489">Methyltransferase</keyword>
<keyword evidence="7" id="KW-1185">Reference proteome</keyword>
<evidence type="ECO:0000256" key="1">
    <source>
        <dbReference type="ARBA" id="ARBA00022552"/>
    </source>
</evidence>
<gene>
    <name evidence="6" type="ORF">ACFODX_13600</name>
</gene>
<feature type="domain" description="S-adenosylmethionine-dependent methyltransferase" evidence="5">
    <location>
        <begin position="31"/>
        <end position="308"/>
    </location>
</feature>
<dbReference type="CDD" id="cd02440">
    <property type="entry name" value="AdoMet_MTases"/>
    <property type="match status" value="1"/>
</dbReference>
<dbReference type="Pfam" id="PF10672">
    <property type="entry name" value="Methyltrans_SAM"/>
    <property type="match status" value="1"/>
</dbReference>
<dbReference type="GO" id="GO:0008168">
    <property type="term" value="F:methyltransferase activity"/>
    <property type="evidence" value="ECO:0007669"/>
    <property type="project" value="UniProtKB-KW"/>
</dbReference>
<accession>A0ABV7FK59</accession>
<evidence type="ECO:0000313" key="7">
    <source>
        <dbReference type="Proteomes" id="UP001595555"/>
    </source>
</evidence>
<dbReference type="RefSeq" id="WP_378120003.1">
    <property type="nucleotide sequence ID" value="NZ_JBHRTF010000004.1"/>
</dbReference>
<keyword evidence="1" id="KW-0698">rRNA processing</keyword>
<dbReference type="InterPro" id="IPR019614">
    <property type="entry name" value="SAM-dep_methyl-trfase"/>
</dbReference>
<dbReference type="EC" id="2.1.1.-" evidence="6"/>
<evidence type="ECO:0000256" key="3">
    <source>
        <dbReference type="ARBA" id="ARBA00022679"/>
    </source>
</evidence>
<comment type="caution">
    <text evidence="6">The sequence shown here is derived from an EMBL/GenBank/DDBJ whole genome shotgun (WGS) entry which is preliminary data.</text>
</comment>